<comment type="similarity">
    <text evidence="3 8">Belongs to the SPT4 family.</text>
</comment>
<dbReference type="InterPro" id="IPR029040">
    <property type="entry name" value="RPABC4/Spt4"/>
</dbReference>
<dbReference type="SUPFAM" id="SSF63393">
    <property type="entry name" value="RNA polymerase subunits"/>
    <property type="match status" value="1"/>
</dbReference>
<dbReference type="CDD" id="cd07973">
    <property type="entry name" value="Spt4"/>
    <property type="match status" value="1"/>
</dbReference>
<evidence type="ECO:0000256" key="3">
    <source>
        <dbReference type="ARBA" id="ARBA00010464"/>
    </source>
</evidence>
<evidence type="ECO:0000313" key="10">
    <source>
        <dbReference type="EMBL" id="CDO53195.1"/>
    </source>
</evidence>
<keyword evidence="6 8" id="KW-0539">Nucleus</keyword>
<evidence type="ECO:0000259" key="9">
    <source>
        <dbReference type="SMART" id="SM01389"/>
    </source>
</evidence>
<evidence type="ECO:0000256" key="6">
    <source>
        <dbReference type="ARBA" id="ARBA00023242"/>
    </source>
</evidence>
<reference evidence="10" key="1">
    <citation type="submission" date="2014-03" db="EMBL/GenBank/DDBJ databases">
        <authorList>
            <person name="Casaregola S."/>
        </authorList>
    </citation>
    <scope>NUCLEOTIDE SEQUENCE [LARGE SCALE GENOMIC DNA]</scope>
    <source>
        <strain evidence="10">CLIB 918</strain>
    </source>
</reference>
<dbReference type="Pfam" id="PF06093">
    <property type="entry name" value="Spt4"/>
    <property type="match status" value="1"/>
</dbReference>
<dbReference type="SMART" id="SM01389">
    <property type="entry name" value="Spt4"/>
    <property type="match status" value="1"/>
</dbReference>
<dbReference type="PIRSF" id="PIRSF025023">
    <property type="entry name" value="Spt4"/>
    <property type="match status" value="1"/>
</dbReference>
<name>A0A0J9X7K2_GEOCN</name>
<comment type="function">
    <text evidence="8">The SPT4-SPT5 complex mediates both activation and inhibition of transcription elongation, and plays a role in pre-mRNA processing. This complex seems to be important for the stability of the RNA polymerase II elongation machinery on the chromatin template but not for the inherent ability of this machinery to translocate down the gene.</text>
</comment>
<protein>
    <recommendedName>
        <fullName evidence="4 8">Transcription elongation factor SPT4</fullName>
    </recommendedName>
</protein>
<dbReference type="GO" id="GO:0008270">
    <property type="term" value="F:zinc ion binding"/>
    <property type="evidence" value="ECO:0007669"/>
    <property type="project" value="InterPro"/>
</dbReference>
<feature type="domain" description="Spt4/RpoE2 zinc finger" evidence="9">
    <location>
        <begin position="6"/>
        <end position="83"/>
    </location>
</feature>
<proteinExistence type="inferred from homology"/>
<dbReference type="PANTHER" id="PTHR12882">
    <property type="entry name" value="SUPPRESSOR OF TY 4"/>
    <property type="match status" value="1"/>
</dbReference>
<evidence type="ECO:0000256" key="7">
    <source>
        <dbReference type="ARBA" id="ARBA00023328"/>
    </source>
</evidence>
<evidence type="ECO:0000313" key="11">
    <source>
        <dbReference type="Proteomes" id="UP000242525"/>
    </source>
</evidence>
<accession>A0A0J9X7K2</accession>
<sequence>MSSRSDRACMICGIVQKFKDFVSNGCPNCDSLLAFTNDDTLVQDCTSPSFEGIVAICDSKNSWVAKWLRVDGFEDGLYAVKVKGRLPEDIIGDLASKGVVYRPRDGSVQE</sequence>
<evidence type="ECO:0000256" key="5">
    <source>
        <dbReference type="ARBA" id="ARBA00023163"/>
    </source>
</evidence>
<comment type="subcellular location">
    <subcellularLocation>
        <location evidence="2">Chromosome</location>
        <location evidence="2">Centromere</location>
    </subcellularLocation>
    <subcellularLocation>
        <location evidence="1 8">Nucleus</location>
    </subcellularLocation>
</comment>
<keyword evidence="5 8" id="KW-0804">Transcription</keyword>
<gene>
    <name evidence="10" type="ORF">BN980_GECA04s05928g</name>
</gene>
<keyword evidence="7" id="KW-0137">Centromere</keyword>
<dbReference type="GO" id="GO:0000993">
    <property type="term" value="F:RNA polymerase II complex binding"/>
    <property type="evidence" value="ECO:0007669"/>
    <property type="project" value="TreeGrafter"/>
</dbReference>
<dbReference type="Proteomes" id="UP000242525">
    <property type="component" value="Unassembled WGS sequence"/>
</dbReference>
<evidence type="ECO:0000256" key="2">
    <source>
        <dbReference type="ARBA" id="ARBA00004584"/>
    </source>
</evidence>
<dbReference type="EMBL" id="CCBN010000004">
    <property type="protein sequence ID" value="CDO53195.1"/>
    <property type="molecule type" value="Genomic_DNA"/>
</dbReference>
<dbReference type="GO" id="GO:0000775">
    <property type="term" value="C:chromosome, centromeric region"/>
    <property type="evidence" value="ECO:0007669"/>
    <property type="project" value="UniProtKB-SubCell"/>
</dbReference>
<dbReference type="PANTHER" id="PTHR12882:SF1">
    <property type="entry name" value="TRANSCRIPTION ELONGATION FACTOR SPT4"/>
    <property type="match status" value="1"/>
</dbReference>
<comment type="caution">
    <text evidence="10">The sequence shown here is derived from an EMBL/GenBank/DDBJ whole genome shotgun (WGS) entry which is preliminary data.</text>
</comment>
<dbReference type="GO" id="GO:0006355">
    <property type="term" value="P:regulation of DNA-templated transcription"/>
    <property type="evidence" value="ECO:0007669"/>
    <property type="project" value="InterPro"/>
</dbReference>
<dbReference type="GO" id="GO:0032044">
    <property type="term" value="C:DSIF complex"/>
    <property type="evidence" value="ECO:0007669"/>
    <property type="project" value="TreeGrafter"/>
</dbReference>
<dbReference type="AlphaFoldDB" id="A0A0J9X7K2"/>
<evidence type="ECO:0000256" key="8">
    <source>
        <dbReference type="PIRNR" id="PIRNR025023"/>
    </source>
</evidence>
<evidence type="ECO:0000256" key="4">
    <source>
        <dbReference type="ARBA" id="ARBA00020182"/>
    </source>
</evidence>
<dbReference type="InterPro" id="IPR038510">
    <property type="entry name" value="Spt4_sf"/>
</dbReference>
<dbReference type="OrthoDB" id="248751at2759"/>
<dbReference type="InterPro" id="IPR009287">
    <property type="entry name" value="Spt4"/>
</dbReference>
<keyword evidence="11" id="KW-1185">Reference proteome</keyword>
<dbReference type="GO" id="GO:0140673">
    <property type="term" value="P:transcription elongation-coupled chromatin remodeling"/>
    <property type="evidence" value="ECO:0007669"/>
    <property type="project" value="InterPro"/>
</dbReference>
<organism evidence="10 11">
    <name type="scientific">Geotrichum candidum</name>
    <name type="common">Oospora lactis</name>
    <name type="synonym">Dipodascus geotrichum</name>
    <dbReference type="NCBI Taxonomy" id="1173061"/>
    <lineage>
        <taxon>Eukaryota</taxon>
        <taxon>Fungi</taxon>
        <taxon>Dikarya</taxon>
        <taxon>Ascomycota</taxon>
        <taxon>Saccharomycotina</taxon>
        <taxon>Dipodascomycetes</taxon>
        <taxon>Dipodascales</taxon>
        <taxon>Dipodascaceae</taxon>
        <taxon>Geotrichum</taxon>
    </lineage>
</organism>
<dbReference type="STRING" id="1173061.A0A0J9X7K2"/>
<evidence type="ECO:0000256" key="1">
    <source>
        <dbReference type="ARBA" id="ARBA00004123"/>
    </source>
</evidence>
<dbReference type="Gene3D" id="3.30.40.210">
    <property type="match status" value="1"/>
</dbReference>
<dbReference type="InterPro" id="IPR022800">
    <property type="entry name" value="Spt4/RpoE2_Znf"/>
</dbReference>